<gene>
    <name evidence="2" type="ORF">TeGR_g6499</name>
</gene>
<feature type="region of interest" description="Disordered" evidence="1">
    <location>
        <begin position="27"/>
        <end position="55"/>
    </location>
</feature>
<organism evidence="2 3">
    <name type="scientific">Tetraparma gracilis</name>
    <dbReference type="NCBI Taxonomy" id="2962635"/>
    <lineage>
        <taxon>Eukaryota</taxon>
        <taxon>Sar</taxon>
        <taxon>Stramenopiles</taxon>
        <taxon>Ochrophyta</taxon>
        <taxon>Bolidophyceae</taxon>
        <taxon>Parmales</taxon>
        <taxon>Triparmaceae</taxon>
        <taxon>Tetraparma</taxon>
    </lineage>
</organism>
<dbReference type="Proteomes" id="UP001165060">
    <property type="component" value="Unassembled WGS sequence"/>
</dbReference>
<keyword evidence="3" id="KW-1185">Reference proteome</keyword>
<evidence type="ECO:0000313" key="3">
    <source>
        <dbReference type="Proteomes" id="UP001165060"/>
    </source>
</evidence>
<sequence length="433" mass="44325">MIDVAAKARWHSDTAALRKRLADALEAEQGAEAPAPRREAGGDGGSSSSGGISFSAAPRAPASGGAIDATLAALHSACAAGHWKAAVRKLRQLEHACAQSSLAVPADAYGATLRAIYGTAPYLLSDNFGAQAARRVLEGAASRHPSTPSSPGLVAEIRGLAEDALQAMLMHAGGPRVAPDVDSALATLAVLEGEGLPPPAPLYSLLCSALVAAHSPVEALSVLRGLVTVAGVTPSLDQLSLVAAKLARAGEWEEVVAALALAKAAGYDLSELAATEPGRAVLAAGVEAAGALGNVPLVLRLLQAAAAADCSPETGDLLVCSLSPAVQRAALEAHSRAISTAVLEANWQLAAKLLALMLARGLRPNEGTFYRVLALCASQRKSKRAARVLLDWAEVAAREQGGRKKSWLERPGLKAFNTVLNACEVCGETTLTQ</sequence>
<comment type="caution">
    <text evidence="2">The sequence shown here is derived from an EMBL/GenBank/DDBJ whole genome shotgun (WGS) entry which is preliminary data.</text>
</comment>
<dbReference type="InterPro" id="IPR011990">
    <property type="entry name" value="TPR-like_helical_dom_sf"/>
</dbReference>
<protein>
    <recommendedName>
        <fullName evidence="4">Pentatricopeptide repeat-containing protein</fullName>
    </recommendedName>
</protein>
<proteinExistence type="predicted"/>
<evidence type="ECO:0000313" key="2">
    <source>
        <dbReference type="EMBL" id="GMI25893.1"/>
    </source>
</evidence>
<feature type="non-terminal residue" evidence="2">
    <location>
        <position position="433"/>
    </location>
</feature>
<reference evidence="2 3" key="1">
    <citation type="journal article" date="2023" name="Commun. Biol.">
        <title>Genome analysis of Parmales, the sister group of diatoms, reveals the evolutionary specialization of diatoms from phago-mixotrophs to photoautotrophs.</title>
        <authorList>
            <person name="Ban H."/>
            <person name="Sato S."/>
            <person name="Yoshikawa S."/>
            <person name="Yamada K."/>
            <person name="Nakamura Y."/>
            <person name="Ichinomiya M."/>
            <person name="Sato N."/>
            <person name="Blanc-Mathieu R."/>
            <person name="Endo H."/>
            <person name="Kuwata A."/>
            <person name="Ogata H."/>
        </authorList>
    </citation>
    <scope>NUCLEOTIDE SEQUENCE [LARGE SCALE GENOMIC DNA]</scope>
</reference>
<dbReference type="PANTHER" id="PTHR47938">
    <property type="entry name" value="RESPIRATORY COMPLEX I CHAPERONE (CIA84), PUTATIVE (AFU_ORTHOLOGUE AFUA_2G06020)-RELATED"/>
    <property type="match status" value="1"/>
</dbReference>
<name>A0ABQ6MH12_9STRA</name>
<evidence type="ECO:0008006" key="4">
    <source>
        <dbReference type="Google" id="ProtNLM"/>
    </source>
</evidence>
<evidence type="ECO:0000256" key="1">
    <source>
        <dbReference type="SAM" id="MobiDB-lite"/>
    </source>
</evidence>
<dbReference type="PANTHER" id="PTHR47938:SF35">
    <property type="entry name" value="PENTATRICOPEPTIDE REPEAT-CONTAINING PROTEIN 4, MITOCHONDRIAL-RELATED"/>
    <property type="match status" value="1"/>
</dbReference>
<dbReference type="EMBL" id="BRYB01001443">
    <property type="protein sequence ID" value="GMI25893.1"/>
    <property type="molecule type" value="Genomic_DNA"/>
</dbReference>
<dbReference type="Gene3D" id="1.25.40.10">
    <property type="entry name" value="Tetratricopeptide repeat domain"/>
    <property type="match status" value="1"/>
</dbReference>
<accession>A0ABQ6MH12</accession>